<keyword evidence="2" id="KW-1185">Reference proteome</keyword>
<sequence>ALDDIPVEWDGWYRLFVNGLSTEMPEWCASFMSCGGFSGLYLEDGVVTREVYGSRYD</sequence>
<gene>
    <name evidence="1" type="ORF">M9458_024411</name>
</gene>
<dbReference type="Proteomes" id="UP001529510">
    <property type="component" value="Unassembled WGS sequence"/>
</dbReference>
<accession>A0ABD0PY58</accession>
<feature type="non-terminal residue" evidence="1">
    <location>
        <position position="1"/>
    </location>
</feature>
<name>A0ABD0PY58_CIRMR</name>
<proteinExistence type="predicted"/>
<evidence type="ECO:0000313" key="1">
    <source>
        <dbReference type="EMBL" id="KAL0178969.1"/>
    </source>
</evidence>
<dbReference type="EMBL" id="JAMKFB020000012">
    <property type="protein sequence ID" value="KAL0178969.1"/>
    <property type="molecule type" value="Genomic_DNA"/>
</dbReference>
<feature type="non-terminal residue" evidence="1">
    <location>
        <position position="57"/>
    </location>
</feature>
<protein>
    <submittedName>
        <fullName evidence="1">Uncharacterized protein</fullName>
    </submittedName>
</protein>
<comment type="caution">
    <text evidence="1">The sequence shown here is derived from an EMBL/GenBank/DDBJ whole genome shotgun (WGS) entry which is preliminary data.</text>
</comment>
<dbReference type="AlphaFoldDB" id="A0ABD0PY58"/>
<evidence type="ECO:0000313" key="2">
    <source>
        <dbReference type="Proteomes" id="UP001529510"/>
    </source>
</evidence>
<reference evidence="1 2" key="1">
    <citation type="submission" date="2024-05" db="EMBL/GenBank/DDBJ databases">
        <title>Genome sequencing and assembly of Indian major carp, Cirrhinus mrigala (Hamilton, 1822).</title>
        <authorList>
            <person name="Mohindra V."/>
            <person name="Chowdhury L.M."/>
            <person name="Lal K."/>
            <person name="Jena J.K."/>
        </authorList>
    </citation>
    <scope>NUCLEOTIDE SEQUENCE [LARGE SCALE GENOMIC DNA]</scope>
    <source>
        <strain evidence="1">CM1030</strain>
        <tissue evidence="1">Blood</tissue>
    </source>
</reference>
<organism evidence="1 2">
    <name type="scientific">Cirrhinus mrigala</name>
    <name type="common">Mrigala</name>
    <dbReference type="NCBI Taxonomy" id="683832"/>
    <lineage>
        <taxon>Eukaryota</taxon>
        <taxon>Metazoa</taxon>
        <taxon>Chordata</taxon>
        <taxon>Craniata</taxon>
        <taxon>Vertebrata</taxon>
        <taxon>Euteleostomi</taxon>
        <taxon>Actinopterygii</taxon>
        <taxon>Neopterygii</taxon>
        <taxon>Teleostei</taxon>
        <taxon>Ostariophysi</taxon>
        <taxon>Cypriniformes</taxon>
        <taxon>Cyprinidae</taxon>
        <taxon>Labeoninae</taxon>
        <taxon>Labeonini</taxon>
        <taxon>Cirrhinus</taxon>
    </lineage>
</organism>